<evidence type="ECO:0008006" key="4">
    <source>
        <dbReference type="Google" id="ProtNLM"/>
    </source>
</evidence>
<proteinExistence type="predicted"/>
<feature type="transmembrane region" description="Helical" evidence="1">
    <location>
        <begin position="12"/>
        <end position="36"/>
    </location>
</feature>
<keyword evidence="3" id="KW-1185">Reference proteome</keyword>
<dbReference type="EMBL" id="VUNI01000014">
    <property type="protein sequence ID" value="MST75161.1"/>
    <property type="molecule type" value="Genomic_DNA"/>
</dbReference>
<name>A0A6L5YTX2_9FIRM</name>
<dbReference type="RefSeq" id="WP_154430121.1">
    <property type="nucleotide sequence ID" value="NZ_VUNI01000014.1"/>
</dbReference>
<organism evidence="2 3">
    <name type="scientific">Roseburia porci</name>
    <dbReference type="NCBI Taxonomy" id="2605790"/>
    <lineage>
        <taxon>Bacteria</taxon>
        <taxon>Bacillati</taxon>
        <taxon>Bacillota</taxon>
        <taxon>Clostridia</taxon>
        <taxon>Lachnospirales</taxon>
        <taxon>Lachnospiraceae</taxon>
        <taxon>Roseburia</taxon>
    </lineage>
</organism>
<evidence type="ECO:0000313" key="3">
    <source>
        <dbReference type="Proteomes" id="UP000474024"/>
    </source>
</evidence>
<reference evidence="2 3" key="1">
    <citation type="submission" date="2019-08" db="EMBL/GenBank/DDBJ databases">
        <title>In-depth cultivation of the pig gut microbiome towards novel bacterial diversity and tailored functional studies.</title>
        <authorList>
            <person name="Wylensek D."/>
            <person name="Hitch T.C.A."/>
            <person name="Clavel T."/>
        </authorList>
    </citation>
    <scope>NUCLEOTIDE SEQUENCE [LARGE SCALE GENOMIC DNA]</scope>
    <source>
        <strain evidence="2 3">MUC/MUC-530-WT-4D</strain>
    </source>
</reference>
<dbReference type="Proteomes" id="UP000474024">
    <property type="component" value="Unassembled WGS sequence"/>
</dbReference>
<sequence length="253" mass="28537">MERQIKIKLQKASFTLEAAVVIPLVTGFFVVLLMFFRILQIQTQVQEALVMAGRKTAVMATDCGGTWEFVNAQLQFRKCMEDTDLISQYVQGGSSGIVLESIGTEDEFITLRASYRVQMPVSFFYIKGILIRQAGSIRKWTGSATGSGLSDGDWVYITPDGEAYHNTKSCRYLDLSIKSFKMAEIKDLRNKDGEKYRICDGCVAEISDDFWCYVTDYGECYHADLRCSGLKRTVYRIRKSDTGGRKGCTKCVK</sequence>
<evidence type="ECO:0000313" key="2">
    <source>
        <dbReference type="EMBL" id="MST75161.1"/>
    </source>
</evidence>
<accession>A0A6L5YTX2</accession>
<dbReference type="AlphaFoldDB" id="A0A6L5YTX2"/>
<keyword evidence="1" id="KW-1133">Transmembrane helix</keyword>
<keyword evidence="1" id="KW-0812">Transmembrane</keyword>
<evidence type="ECO:0000256" key="1">
    <source>
        <dbReference type="SAM" id="Phobius"/>
    </source>
</evidence>
<protein>
    <recommendedName>
        <fullName evidence="4">Pilus assembly protein</fullName>
    </recommendedName>
</protein>
<gene>
    <name evidence="2" type="ORF">FYJ75_08990</name>
</gene>
<comment type="caution">
    <text evidence="2">The sequence shown here is derived from an EMBL/GenBank/DDBJ whole genome shotgun (WGS) entry which is preliminary data.</text>
</comment>
<keyword evidence="1" id="KW-0472">Membrane</keyword>